<dbReference type="EMBL" id="JAIWYP010000003">
    <property type="protein sequence ID" value="KAH3855397.1"/>
    <property type="molecule type" value="Genomic_DNA"/>
</dbReference>
<accession>A0A9D4LB72</accession>
<protein>
    <submittedName>
        <fullName evidence="1">Uncharacterized protein</fullName>
    </submittedName>
</protein>
<gene>
    <name evidence="1" type="ORF">DPMN_097964</name>
</gene>
<reference evidence="1" key="1">
    <citation type="journal article" date="2019" name="bioRxiv">
        <title>The Genome of the Zebra Mussel, Dreissena polymorpha: A Resource for Invasive Species Research.</title>
        <authorList>
            <person name="McCartney M.A."/>
            <person name="Auch B."/>
            <person name="Kono T."/>
            <person name="Mallez S."/>
            <person name="Zhang Y."/>
            <person name="Obille A."/>
            <person name="Becker A."/>
            <person name="Abrahante J.E."/>
            <person name="Garbe J."/>
            <person name="Badalamenti J.P."/>
            <person name="Herman A."/>
            <person name="Mangelson H."/>
            <person name="Liachko I."/>
            <person name="Sullivan S."/>
            <person name="Sone E.D."/>
            <person name="Koren S."/>
            <person name="Silverstein K.A.T."/>
            <person name="Beckman K.B."/>
            <person name="Gohl D.M."/>
        </authorList>
    </citation>
    <scope>NUCLEOTIDE SEQUENCE</scope>
    <source>
        <strain evidence="1">Duluth1</strain>
        <tissue evidence="1">Whole animal</tissue>
    </source>
</reference>
<organism evidence="1 2">
    <name type="scientific">Dreissena polymorpha</name>
    <name type="common">Zebra mussel</name>
    <name type="synonym">Mytilus polymorpha</name>
    <dbReference type="NCBI Taxonomy" id="45954"/>
    <lineage>
        <taxon>Eukaryota</taxon>
        <taxon>Metazoa</taxon>
        <taxon>Spiralia</taxon>
        <taxon>Lophotrochozoa</taxon>
        <taxon>Mollusca</taxon>
        <taxon>Bivalvia</taxon>
        <taxon>Autobranchia</taxon>
        <taxon>Heteroconchia</taxon>
        <taxon>Euheterodonta</taxon>
        <taxon>Imparidentia</taxon>
        <taxon>Neoheterodontei</taxon>
        <taxon>Myida</taxon>
        <taxon>Dreissenoidea</taxon>
        <taxon>Dreissenidae</taxon>
        <taxon>Dreissena</taxon>
    </lineage>
</organism>
<proteinExistence type="predicted"/>
<keyword evidence="2" id="KW-1185">Reference proteome</keyword>
<evidence type="ECO:0000313" key="1">
    <source>
        <dbReference type="EMBL" id="KAH3855397.1"/>
    </source>
</evidence>
<dbReference type="AlphaFoldDB" id="A0A9D4LB72"/>
<evidence type="ECO:0000313" key="2">
    <source>
        <dbReference type="Proteomes" id="UP000828390"/>
    </source>
</evidence>
<dbReference type="Proteomes" id="UP000828390">
    <property type="component" value="Unassembled WGS sequence"/>
</dbReference>
<comment type="caution">
    <text evidence="1">The sequence shown here is derived from an EMBL/GenBank/DDBJ whole genome shotgun (WGS) entry which is preliminary data.</text>
</comment>
<name>A0A9D4LB72_DREPO</name>
<reference evidence="1" key="2">
    <citation type="submission" date="2020-11" db="EMBL/GenBank/DDBJ databases">
        <authorList>
            <person name="McCartney M.A."/>
            <person name="Auch B."/>
            <person name="Kono T."/>
            <person name="Mallez S."/>
            <person name="Becker A."/>
            <person name="Gohl D.M."/>
            <person name="Silverstein K.A.T."/>
            <person name="Koren S."/>
            <person name="Bechman K.B."/>
            <person name="Herman A."/>
            <person name="Abrahante J.E."/>
            <person name="Garbe J."/>
        </authorList>
    </citation>
    <scope>NUCLEOTIDE SEQUENCE</scope>
    <source>
        <strain evidence="1">Duluth1</strain>
        <tissue evidence="1">Whole animal</tissue>
    </source>
</reference>
<sequence>MKNVLNGLSSGTLEQETQLLGISRTSVMVTGAGRLNKKLSSRPYCIKSVLNGHWSRTLEQETQQ</sequence>